<evidence type="ECO:0000256" key="6">
    <source>
        <dbReference type="ARBA" id="ARBA00023136"/>
    </source>
</evidence>
<evidence type="ECO:0000313" key="9">
    <source>
        <dbReference type="EMBL" id="NYE07362.1"/>
    </source>
</evidence>
<accession>A0A852TF16</accession>
<evidence type="ECO:0000313" key="10">
    <source>
        <dbReference type="Proteomes" id="UP000548423"/>
    </source>
</evidence>
<keyword evidence="4 7" id="KW-0812">Transmembrane</keyword>
<feature type="transmembrane region" description="Helical" evidence="7">
    <location>
        <begin position="103"/>
        <end position="124"/>
    </location>
</feature>
<comment type="caution">
    <text evidence="9">The sequence shown here is derived from an EMBL/GenBank/DDBJ whole genome shotgun (WGS) entry which is preliminary data.</text>
</comment>
<dbReference type="CDD" id="cd06261">
    <property type="entry name" value="TM_PBP2"/>
    <property type="match status" value="1"/>
</dbReference>
<name>A0A852TF16_9BACI</name>
<organism evidence="9 10">
    <name type="scientific">Neobacillus niacini</name>
    <dbReference type="NCBI Taxonomy" id="86668"/>
    <lineage>
        <taxon>Bacteria</taxon>
        <taxon>Bacillati</taxon>
        <taxon>Bacillota</taxon>
        <taxon>Bacilli</taxon>
        <taxon>Bacillales</taxon>
        <taxon>Bacillaceae</taxon>
        <taxon>Neobacillus</taxon>
    </lineage>
</organism>
<dbReference type="AlphaFoldDB" id="A0A852TF16"/>
<feature type="transmembrane region" description="Helical" evidence="7">
    <location>
        <begin position="189"/>
        <end position="209"/>
    </location>
</feature>
<evidence type="ECO:0000256" key="3">
    <source>
        <dbReference type="ARBA" id="ARBA00022475"/>
    </source>
</evidence>
<feature type="transmembrane region" description="Helical" evidence="7">
    <location>
        <begin position="136"/>
        <end position="156"/>
    </location>
</feature>
<comment type="similarity">
    <text evidence="7">Belongs to the binding-protein-dependent transport system permease family.</text>
</comment>
<evidence type="ECO:0000256" key="5">
    <source>
        <dbReference type="ARBA" id="ARBA00022989"/>
    </source>
</evidence>
<dbReference type="GO" id="GO:0005886">
    <property type="term" value="C:plasma membrane"/>
    <property type="evidence" value="ECO:0007669"/>
    <property type="project" value="UniProtKB-SubCell"/>
</dbReference>
<dbReference type="Gene3D" id="1.10.3720.10">
    <property type="entry name" value="MetI-like"/>
    <property type="match status" value="1"/>
</dbReference>
<dbReference type="SUPFAM" id="SSF161098">
    <property type="entry name" value="MetI-like"/>
    <property type="match status" value="1"/>
</dbReference>
<dbReference type="InterPro" id="IPR000515">
    <property type="entry name" value="MetI-like"/>
</dbReference>
<dbReference type="GO" id="GO:0055085">
    <property type="term" value="P:transmembrane transport"/>
    <property type="evidence" value="ECO:0007669"/>
    <property type="project" value="InterPro"/>
</dbReference>
<sequence length="325" mass="36583">MINVKGDIPLAENMNSPKTGPNKQINITAKKRLGNWGEYKTGFLFVSPWIIGLLVFYAIPLFSSIYFSFTSYSILQPGEFVGLQNYKNLMNDELFWKSVYNTVYFAVFYVPLGIIFGVALAMMLNMKVKGMAVYRTIFFLPTLVPHVALAVLWMWLLNPGFGLVNGVLSTIGIDGPSWLGSETWSKPSLILMSLWGIGQAVVIYLAGLGDIPEDYYDAAEVDGANWFQKTFHITIPLLTPVIFFNLVMGIIGAFQQFTLPYTLTQGKGTPANSLTFYVMYLYDNGFKFFKMGYASAMAWVLFVIIMALTAFVFITSKRWVHYQGK</sequence>
<keyword evidence="3" id="KW-1003">Cell membrane</keyword>
<dbReference type="InterPro" id="IPR035906">
    <property type="entry name" value="MetI-like_sf"/>
</dbReference>
<evidence type="ECO:0000256" key="4">
    <source>
        <dbReference type="ARBA" id="ARBA00022692"/>
    </source>
</evidence>
<feature type="transmembrane region" description="Helical" evidence="7">
    <location>
        <begin position="296"/>
        <end position="315"/>
    </location>
</feature>
<keyword evidence="2 7" id="KW-0813">Transport</keyword>
<dbReference type="Proteomes" id="UP000548423">
    <property type="component" value="Unassembled WGS sequence"/>
</dbReference>
<evidence type="ECO:0000256" key="7">
    <source>
        <dbReference type="RuleBase" id="RU363032"/>
    </source>
</evidence>
<reference evidence="10" key="1">
    <citation type="submission" date="2020-07" db="EMBL/GenBank/DDBJ databases">
        <authorList>
            <person name="Partida-Martinez L."/>
            <person name="Huntemann M."/>
            <person name="Clum A."/>
            <person name="Wang J."/>
            <person name="Palaniappan K."/>
            <person name="Ritter S."/>
            <person name="Chen I.-M."/>
            <person name="Stamatis D."/>
            <person name="Reddy T."/>
            <person name="O'Malley R."/>
            <person name="Daum C."/>
            <person name="Shapiro N."/>
            <person name="Ivanova N."/>
            <person name="Kyrpides N."/>
            <person name="Woyke T."/>
        </authorList>
    </citation>
    <scope>NUCLEOTIDE SEQUENCE [LARGE SCALE GENOMIC DNA]</scope>
    <source>
        <strain evidence="10">AT2.8</strain>
    </source>
</reference>
<evidence type="ECO:0000256" key="2">
    <source>
        <dbReference type="ARBA" id="ARBA00022448"/>
    </source>
</evidence>
<keyword evidence="6 7" id="KW-0472">Membrane</keyword>
<evidence type="ECO:0000256" key="1">
    <source>
        <dbReference type="ARBA" id="ARBA00004651"/>
    </source>
</evidence>
<dbReference type="EMBL" id="JACCBX010000009">
    <property type="protein sequence ID" value="NYE07362.1"/>
    <property type="molecule type" value="Genomic_DNA"/>
</dbReference>
<feature type="transmembrane region" description="Helical" evidence="7">
    <location>
        <begin position="230"/>
        <end position="254"/>
    </location>
</feature>
<keyword evidence="5 7" id="KW-1133">Transmembrane helix</keyword>
<reference evidence="10" key="2">
    <citation type="submission" date="2020-08" db="EMBL/GenBank/DDBJ databases">
        <title>The Agave Microbiome: Exploring the role of microbial communities in plant adaptations to desert environments.</title>
        <authorList>
            <person name="Partida-Martinez L.P."/>
        </authorList>
    </citation>
    <scope>NUCLEOTIDE SEQUENCE [LARGE SCALE GENOMIC DNA]</scope>
    <source>
        <strain evidence="10">AT2.8</strain>
    </source>
</reference>
<keyword evidence="9" id="KW-0762">Sugar transport</keyword>
<gene>
    <name evidence="9" type="ORF">F4694_004173</name>
</gene>
<comment type="subcellular location">
    <subcellularLocation>
        <location evidence="1 7">Cell membrane</location>
        <topology evidence="1 7">Multi-pass membrane protein</topology>
    </subcellularLocation>
</comment>
<dbReference type="PANTHER" id="PTHR30193:SF1">
    <property type="entry name" value="ABC TRANSPORTER PERMEASE PROTEIN YESP-RELATED"/>
    <property type="match status" value="1"/>
</dbReference>
<evidence type="ECO:0000259" key="8">
    <source>
        <dbReference type="PROSITE" id="PS50928"/>
    </source>
</evidence>
<feature type="domain" description="ABC transmembrane type-1" evidence="8">
    <location>
        <begin position="99"/>
        <end position="312"/>
    </location>
</feature>
<protein>
    <submittedName>
        <fullName evidence="9">Multiple sugar transport system permease protein</fullName>
    </submittedName>
</protein>
<feature type="transmembrane region" description="Helical" evidence="7">
    <location>
        <begin position="42"/>
        <end position="67"/>
    </location>
</feature>
<proteinExistence type="inferred from homology"/>
<dbReference type="InterPro" id="IPR051393">
    <property type="entry name" value="ABC_transporter_permease"/>
</dbReference>
<dbReference type="PROSITE" id="PS50928">
    <property type="entry name" value="ABC_TM1"/>
    <property type="match status" value="1"/>
</dbReference>
<dbReference type="PANTHER" id="PTHR30193">
    <property type="entry name" value="ABC TRANSPORTER PERMEASE PROTEIN"/>
    <property type="match status" value="1"/>
</dbReference>
<dbReference type="Pfam" id="PF00528">
    <property type="entry name" value="BPD_transp_1"/>
    <property type="match status" value="1"/>
</dbReference>